<dbReference type="SUPFAM" id="SSF75005">
    <property type="entry name" value="Arabinanase/levansucrase/invertase"/>
    <property type="match status" value="1"/>
</dbReference>
<evidence type="ECO:0000256" key="1">
    <source>
        <dbReference type="ARBA" id="ARBA00009865"/>
    </source>
</evidence>
<proteinExistence type="inferred from homology"/>
<keyword evidence="2 8" id="KW-0732">Signal</keyword>
<comment type="similarity">
    <text evidence="1 7">Belongs to the glycosyl hydrolase 43 family.</text>
</comment>
<keyword evidence="10" id="KW-1185">Reference proteome</keyword>
<dbReference type="PANTHER" id="PTHR43817">
    <property type="entry name" value="GLYCOSYL HYDROLASE"/>
    <property type="match status" value="1"/>
</dbReference>
<protein>
    <submittedName>
        <fullName evidence="9">Beta-xylosidase, GH43 family</fullName>
    </submittedName>
</protein>
<dbReference type="AlphaFoldDB" id="A0A1T5NWD5"/>
<evidence type="ECO:0000313" key="10">
    <source>
        <dbReference type="Proteomes" id="UP000190166"/>
    </source>
</evidence>
<feature type="site" description="Important for catalytic activity, responsible for pKa modulation of the active site Glu and correct orientation of both the proton donor and substrate" evidence="6">
    <location>
        <position position="154"/>
    </location>
</feature>
<sequence length="341" mass="37926">MKSSQLLSLVILLFISGICRAASADTTGMFKNPLLASGPDPWVVRHNGMYYYMHTTGHNLVMRKTKNMSALAQSTETVIWRPPAKGPNARDIWAPELHRLNGKWYVYYTAGSSDSIHPQHTFVLENTAEDPTTGSWTDKGQITDPAHPEHFAIDGTLFQHKGNNYFIWSGHNGKDAVQRLYIARMKDPWTLASSKVEIAAPQYPWEQNGINEGPEILRNAKGEVFLVFSACGCWTENYILGIMKLKTGADPLLPASWTKSPEPVLQSKPENGAYAPGHNGFFKSPDGKEDWIIYHANSKAGQGCGNLRNPRIQKITWNADGTPFFGEPVKINTWITNPAGE</sequence>
<dbReference type="Pfam" id="PF04616">
    <property type="entry name" value="Glyco_hydro_43"/>
    <property type="match status" value="1"/>
</dbReference>
<evidence type="ECO:0000256" key="7">
    <source>
        <dbReference type="RuleBase" id="RU361187"/>
    </source>
</evidence>
<dbReference type="STRING" id="393003.SAMN05660461_2919"/>
<name>A0A1T5NWD5_9BACT</name>
<dbReference type="Gene3D" id="2.115.10.20">
    <property type="entry name" value="Glycosyl hydrolase domain, family 43"/>
    <property type="match status" value="1"/>
</dbReference>
<keyword evidence="4 7" id="KW-0326">Glycosidase</keyword>
<feature type="chain" id="PRO_5012414169" evidence="8">
    <location>
        <begin position="22"/>
        <end position="341"/>
    </location>
</feature>
<feature type="active site" description="Proton acceptor" evidence="5">
    <location>
        <position position="40"/>
    </location>
</feature>
<dbReference type="InterPro" id="IPR023296">
    <property type="entry name" value="Glyco_hydro_beta-prop_sf"/>
</dbReference>
<dbReference type="PIRSF" id="PIRSF025414">
    <property type="entry name" value="Alpha-L-arabinofuranosidase"/>
    <property type="match status" value="1"/>
</dbReference>
<dbReference type="GO" id="GO:0005975">
    <property type="term" value="P:carbohydrate metabolic process"/>
    <property type="evidence" value="ECO:0007669"/>
    <property type="project" value="InterPro"/>
</dbReference>
<evidence type="ECO:0000256" key="3">
    <source>
        <dbReference type="ARBA" id="ARBA00022801"/>
    </source>
</evidence>
<dbReference type="PANTHER" id="PTHR43817:SF1">
    <property type="entry name" value="HYDROLASE, FAMILY 43, PUTATIVE (AFU_ORTHOLOGUE AFUA_3G01660)-RELATED"/>
    <property type="match status" value="1"/>
</dbReference>
<feature type="active site" description="Proton donor" evidence="5">
    <location>
        <position position="212"/>
    </location>
</feature>
<dbReference type="RefSeq" id="WP_079470224.1">
    <property type="nucleotide sequence ID" value="NZ_FUZZ01000002.1"/>
</dbReference>
<dbReference type="InterPro" id="IPR006710">
    <property type="entry name" value="Glyco_hydro_43"/>
</dbReference>
<evidence type="ECO:0000256" key="5">
    <source>
        <dbReference type="PIRSR" id="PIRSR606710-1"/>
    </source>
</evidence>
<evidence type="ECO:0000256" key="2">
    <source>
        <dbReference type="ARBA" id="ARBA00022729"/>
    </source>
</evidence>
<dbReference type="InterPro" id="IPR016828">
    <property type="entry name" value="Alpha-L-arabinofuranosidase"/>
</dbReference>
<feature type="signal peptide" evidence="8">
    <location>
        <begin position="1"/>
        <end position="21"/>
    </location>
</feature>
<evidence type="ECO:0000313" key="9">
    <source>
        <dbReference type="EMBL" id="SKD04732.1"/>
    </source>
</evidence>
<reference evidence="9 10" key="1">
    <citation type="submission" date="2017-02" db="EMBL/GenBank/DDBJ databases">
        <authorList>
            <person name="Peterson S.W."/>
        </authorList>
    </citation>
    <scope>NUCLEOTIDE SEQUENCE [LARGE SCALE GENOMIC DNA]</scope>
    <source>
        <strain evidence="9 10">DSM 18108</strain>
    </source>
</reference>
<gene>
    <name evidence="9" type="ORF">SAMN05660461_2919</name>
</gene>
<evidence type="ECO:0000256" key="6">
    <source>
        <dbReference type="PIRSR" id="PIRSR606710-2"/>
    </source>
</evidence>
<organism evidence="9 10">
    <name type="scientific">Chitinophaga ginsengisegetis</name>
    <dbReference type="NCBI Taxonomy" id="393003"/>
    <lineage>
        <taxon>Bacteria</taxon>
        <taxon>Pseudomonadati</taxon>
        <taxon>Bacteroidota</taxon>
        <taxon>Chitinophagia</taxon>
        <taxon>Chitinophagales</taxon>
        <taxon>Chitinophagaceae</taxon>
        <taxon>Chitinophaga</taxon>
    </lineage>
</organism>
<dbReference type="GO" id="GO:0004553">
    <property type="term" value="F:hydrolase activity, hydrolyzing O-glycosyl compounds"/>
    <property type="evidence" value="ECO:0007669"/>
    <property type="project" value="InterPro"/>
</dbReference>
<evidence type="ECO:0000256" key="8">
    <source>
        <dbReference type="SAM" id="SignalP"/>
    </source>
</evidence>
<keyword evidence="3 7" id="KW-0378">Hydrolase</keyword>
<accession>A0A1T5NWD5</accession>
<dbReference type="Proteomes" id="UP000190166">
    <property type="component" value="Unassembled WGS sequence"/>
</dbReference>
<dbReference type="EMBL" id="FUZZ01000002">
    <property type="protein sequence ID" value="SKD04732.1"/>
    <property type="molecule type" value="Genomic_DNA"/>
</dbReference>
<dbReference type="CDD" id="cd18820">
    <property type="entry name" value="GH43_LbAraf43-like"/>
    <property type="match status" value="1"/>
</dbReference>
<evidence type="ECO:0000256" key="4">
    <source>
        <dbReference type="ARBA" id="ARBA00023295"/>
    </source>
</evidence>